<dbReference type="Proteomes" id="UP000249248">
    <property type="component" value="Unassembled WGS sequence"/>
</dbReference>
<sequence length="67" mass="7977">MKIEREPTRKKGSFIIIQLEINQLPKFFKVFSKSRNDLSIFFPTLFLSINFILFLQDLHETESSLEI</sequence>
<gene>
    <name evidence="2" type="ORF">DNU06_07040</name>
</gene>
<evidence type="ECO:0000313" key="2">
    <source>
        <dbReference type="EMBL" id="PZE17577.1"/>
    </source>
</evidence>
<keyword evidence="1" id="KW-0472">Membrane</keyword>
<dbReference type="EMBL" id="QKSB01000003">
    <property type="protein sequence ID" value="PZE17577.1"/>
    <property type="molecule type" value="Genomic_DNA"/>
</dbReference>
<keyword evidence="1" id="KW-0812">Transmembrane</keyword>
<reference evidence="2 3" key="1">
    <citation type="submission" date="2018-06" db="EMBL/GenBank/DDBJ databases">
        <title>The draft genome sequence of Crocinitomix sp. SM1701.</title>
        <authorList>
            <person name="Zhang X."/>
        </authorList>
    </citation>
    <scope>NUCLEOTIDE SEQUENCE [LARGE SCALE GENOMIC DNA]</scope>
    <source>
        <strain evidence="2 3">SM1701</strain>
    </source>
</reference>
<name>A0A2W1N051_9FLAO</name>
<keyword evidence="3" id="KW-1185">Reference proteome</keyword>
<protein>
    <submittedName>
        <fullName evidence="2">Uncharacterized protein</fullName>
    </submittedName>
</protein>
<keyword evidence="1" id="KW-1133">Transmembrane helix</keyword>
<accession>A0A2W1N051</accession>
<comment type="caution">
    <text evidence="2">The sequence shown here is derived from an EMBL/GenBank/DDBJ whole genome shotgun (WGS) entry which is preliminary data.</text>
</comment>
<organism evidence="2 3">
    <name type="scientific">Putridiphycobacter roseus</name>
    <dbReference type="NCBI Taxonomy" id="2219161"/>
    <lineage>
        <taxon>Bacteria</taxon>
        <taxon>Pseudomonadati</taxon>
        <taxon>Bacteroidota</taxon>
        <taxon>Flavobacteriia</taxon>
        <taxon>Flavobacteriales</taxon>
        <taxon>Crocinitomicaceae</taxon>
        <taxon>Putridiphycobacter</taxon>
    </lineage>
</organism>
<evidence type="ECO:0000313" key="3">
    <source>
        <dbReference type="Proteomes" id="UP000249248"/>
    </source>
</evidence>
<feature type="transmembrane region" description="Helical" evidence="1">
    <location>
        <begin position="38"/>
        <end position="55"/>
    </location>
</feature>
<dbReference type="AlphaFoldDB" id="A0A2W1N051"/>
<proteinExistence type="predicted"/>
<evidence type="ECO:0000256" key="1">
    <source>
        <dbReference type="SAM" id="Phobius"/>
    </source>
</evidence>